<dbReference type="AlphaFoldDB" id="A0A6A6V7M6"/>
<dbReference type="GO" id="GO:0003677">
    <property type="term" value="F:DNA binding"/>
    <property type="evidence" value="ECO:0007669"/>
    <property type="project" value="InterPro"/>
</dbReference>
<feature type="region of interest" description="Disordered" evidence="6">
    <location>
        <begin position="597"/>
        <end position="619"/>
    </location>
</feature>
<dbReference type="PANTHER" id="PTHR47338">
    <property type="entry name" value="ZN(II)2CYS6 TRANSCRIPTION FACTOR (EUROFUNG)-RELATED"/>
    <property type="match status" value="1"/>
</dbReference>
<evidence type="ECO:0000256" key="1">
    <source>
        <dbReference type="ARBA" id="ARBA00004123"/>
    </source>
</evidence>
<keyword evidence="3" id="KW-0805">Transcription regulation</keyword>
<feature type="domain" description="Zn(2)-C6 fungal-type" evidence="7">
    <location>
        <begin position="20"/>
        <end position="52"/>
    </location>
</feature>
<evidence type="ECO:0000256" key="5">
    <source>
        <dbReference type="ARBA" id="ARBA00023242"/>
    </source>
</evidence>
<dbReference type="PROSITE" id="PS50048">
    <property type="entry name" value="ZN2_CY6_FUNGAL_2"/>
    <property type="match status" value="1"/>
</dbReference>
<dbReference type="SMART" id="SM00066">
    <property type="entry name" value="GAL4"/>
    <property type="match status" value="1"/>
</dbReference>
<dbReference type="CDD" id="cd12148">
    <property type="entry name" value="fungal_TF_MHR"/>
    <property type="match status" value="1"/>
</dbReference>
<dbReference type="InterPro" id="IPR001138">
    <property type="entry name" value="Zn2Cys6_DnaBD"/>
</dbReference>
<evidence type="ECO:0000256" key="2">
    <source>
        <dbReference type="ARBA" id="ARBA00022723"/>
    </source>
</evidence>
<evidence type="ECO:0000313" key="9">
    <source>
        <dbReference type="Proteomes" id="UP000799440"/>
    </source>
</evidence>
<dbReference type="PANTHER" id="PTHR47338:SF5">
    <property type="entry name" value="ZN(II)2CYS6 TRANSCRIPTION FACTOR (EUROFUNG)"/>
    <property type="match status" value="1"/>
</dbReference>
<evidence type="ECO:0000256" key="6">
    <source>
        <dbReference type="SAM" id="MobiDB-lite"/>
    </source>
</evidence>
<gene>
    <name evidence="8" type="ORF">M011DRAFT_86091</name>
</gene>
<dbReference type="GO" id="GO:0008270">
    <property type="term" value="F:zinc ion binding"/>
    <property type="evidence" value="ECO:0007669"/>
    <property type="project" value="InterPro"/>
</dbReference>
<dbReference type="GO" id="GO:0005634">
    <property type="term" value="C:nucleus"/>
    <property type="evidence" value="ECO:0007669"/>
    <property type="project" value="UniProtKB-SubCell"/>
</dbReference>
<evidence type="ECO:0000259" key="7">
    <source>
        <dbReference type="PROSITE" id="PS50048"/>
    </source>
</evidence>
<feature type="region of interest" description="Disordered" evidence="6">
    <location>
        <begin position="777"/>
        <end position="797"/>
    </location>
</feature>
<keyword evidence="9" id="KW-1185">Reference proteome</keyword>
<sequence>MGSFAHRQDQQTPRMRASVACDKCRRSKIKCENDGLNTLCKQCRDHSRNCTYSAQPPWSRGAHPLPLDPEASRKRQKRIQAPAPPSPSLARSESRSVENLHLDTNVLTPKVWKELWALFQQHFAADFPFFHEPTFLNTASGQPNYAPSVLLAFLTLTAPLCPDLVDQIAPQEKQPKADDGGPAINRRKTTSEHYYKAAKDSLGYIVDYPVDLNSGLELIQSLLMLGLYEIVQCKGRKAWMTIGIAIDHARQFSLHKEQAYELYRRESGLSSREDQNIQDEKCRRTFWSCFIMDVHASGGRDRKRKVDPDEIDIQMPCTERAFKSGRAVKASRLVLKDHGSQQDSGRRHHDIILTRNGQERTCRDDGILCHYIKALLLFGDTLKWSVDGGRRVDKYPPWDPKSYLDRFQKRLDHLVEDLPEDFQSSPHNLDACMRTADYAPYILTHELHSLISISLHREYIPFVAINCKGPRGPLDEPKFPEEKYGNRNAFWKGSAEECFKAAQKLTDLLVDCEDRGALVETPMTLYAAFQVTVCGVYILHFPGMDPRLEYDRAVAFKGFSILEKRKSSGLAMVSTHWRNIKRLDDYYNKAIEDHHKSKQRWESASEQSGSSADSKSLKFVEGGPGGGLEDYKAMFESKLKEIVDTRTNEPDEFGDFEMAPLKSRFHEEKQSVHHAAEARPESRSSAFTPVNGNFGSPNVTLATLDSPKIHATTTMASPKFPHPPAIYPATYVDMWNQYQTVHPVIGFPQPQRSNELYSHIGPYDQFGGMEFPFSDINNTGYDQSPYPGPYPQQQHSL</sequence>
<evidence type="ECO:0000313" key="8">
    <source>
        <dbReference type="EMBL" id="KAF2746515.1"/>
    </source>
</evidence>
<dbReference type="OrthoDB" id="5370478at2759"/>
<dbReference type="InterPro" id="IPR050815">
    <property type="entry name" value="TF_fung"/>
</dbReference>
<reference evidence="8" key="1">
    <citation type="journal article" date="2020" name="Stud. Mycol.">
        <title>101 Dothideomycetes genomes: a test case for predicting lifestyles and emergence of pathogens.</title>
        <authorList>
            <person name="Haridas S."/>
            <person name="Albert R."/>
            <person name="Binder M."/>
            <person name="Bloem J."/>
            <person name="Labutti K."/>
            <person name="Salamov A."/>
            <person name="Andreopoulos B."/>
            <person name="Baker S."/>
            <person name="Barry K."/>
            <person name="Bills G."/>
            <person name="Bluhm B."/>
            <person name="Cannon C."/>
            <person name="Castanera R."/>
            <person name="Culley D."/>
            <person name="Daum C."/>
            <person name="Ezra D."/>
            <person name="Gonzalez J."/>
            <person name="Henrissat B."/>
            <person name="Kuo A."/>
            <person name="Liang C."/>
            <person name="Lipzen A."/>
            <person name="Lutzoni F."/>
            <person name="Magnuson J."/>
            <person name="Mondo S."/>
            <person name="Nolan M."/>
            <person name="Ohm R."/>
            <person name="Pangilinan J."/>
            <person name="Park H.-J."/>
            <person name="Ramirez L."/>
            <person name="Alfaro M."/>
            <person name="Sun H."/>
            <person name="Tritt A."/>
            <person name="Yoshinaga Y."/>
            <person name="Zwiers L.-H."/>
            <person name="Turgeon B."/>
            <person name="Goodwin S."/>
            <person name="Spatafora J."/>
            <person name="Crous P."/>
            <person name="Grigoriev I."/>
        </authorList>
    </citation>
    <scope>NUCLEOTIDE SEQUENCE</scope>
    <source>
        <strain evidence="8">CBS 119925</strain>
    </source>
</reference>
<evidence type="ECO:0000256" key="4">
    <source>
        <dbReference type="ARBA" id="ARBA00023163"/>
    </source>
</evidence>
<dbReference type="SUPFAM" id="SSF57701">
    <property type="entry name" value="Zn2/Cys6 DNA-binding domain"/>
    <property type="match status" value="1"/>
</dbReference>
<dbReference type="InterPro" id="IPR036864">
    <property type="entry name" value="Zn2-C6_fun-type_DNA-bd_sf"/>
</dbReference>
<accession>A0A6A6V7M6</accession>
<protein>
    <recommendedName>
        <fullName evidence="7">Zn(2)-C6 fungal-type domain-containing protein</fullName>
    </recommendedName>
</protein>
<evidence type="ECO:0000256" key="3">
    <source>
        <dbReference type="ARBA" id="ARBA00023015"/>
    </source>
</evidence>
<dbReference type="InterPro" id="IPR007219">
    <property type="entry name" value="XnlR_reg_dom"/>
</dbReference>
<feature type="region of interest" description="Disordered" evidence="6">
    <location>
        <begin position="668"/>
        <end position="691"/>
    </location>
</feature>
<feature type="region of interest" description="Disordered" evidence="6">
    <location>
        <begin position="53"/>
        <end position="96"/>
    </location>
</feature>
<dbReference type="PROSITE" id="PS00463">
    <property type="entry name" value="ZN2_CY6_FUNGAL_1"/>
    <property type="match status" value="1"/>
</dbReference>
<feature type="compositionally biased region" description="Basic and acidic residues" evidence="6">
    <location>
        <begin position="668"/>
        <end position="682"/>
    </location>
</feature>
<dbReference type="Proteomes" id="UP000799440">
    <property type="component" value="Unassembled WGS sequence"/>
</dbReference>
<comment type="subcellular location">
    <subcellularLocation>
        <location evidence="1">Nucleus</location>
    </subcellularLocation>
</comment>
<dbReference type="Pfam" id="PF04082">
    <property type="entry name" value="Fungal_trans"/>
    <property type="match status" value="1"/>
</dbReference>
<keyword evidence="4" id="KW-0804">Transcription</keyword>
<keyword evidence="5" id="KW-0539">Nucleus</keyword>
<feature type="compositionally biased region" description="Low complexity" evidence="6">
    <location>
        <begin position="781"/>
        <end position="797"/>
    </location>
</feature>
<dbReference type="EMBL" id="MU006577">
    <property type="protein sequence ID" value="KAF2746515.1"/>
    <property type="molecule type" value="Genomic_DNA"/>
</dbReference>
<dbReference type="Pfam" id="PF00172">
    <property type="entry name" value="Zn_clus"/>
    <property type="match status" value="1"/>
</dbReference>
<organism evidence="8 9">
    <name type="scientific">Sporormia fimetaria CBS 119925</name>
    <dbReference type="NCBI Taxonomy" id="1340428"/>
    <lineage>
        <taxon>Eukaryota</taxon>
        <taxon>Fungi</taxon>
        <taxon>Dikarya</taxon>
        <taxon>Ascomycota</taxon>
        <taxon>Pezizomycotina</taxon>
        <taxon>Dothideomycetes</taxon>
        <taxon>Pleosporomycetidae</taxon>
        <taxon>Pleosporales</taxon>
        <taxon>Sporormiaceae</taxon>
        <taxon>Sporormia</taxon>
    </lineage>
</organism>
<name>A0A6A6V7M6_9PLEO</name>
<dbReference type="Gene3D" id="4.10.240.10">
    <property type="entry name" value="Zn(2)-C6 fungal-type DNA-binding domain"/>
    <property type="match status" value="1"/>
</dbReference>
<dbReference type="GO" id="GO:0000981">
    <property type="term" value="F:DNA-binding transcription factor activity, RNA polymerase II-specific"/>
    <property type="evidence" value="ECO:0007669"/>
    <property type="project" value="InterPro"/>
</dbReference>
<dbReference type="GO" id="GO:0006351">
    <property type="term" value="P:DNA-templated transcription"/>
    <property type="evidence" value="ECO:0007669"/>
    <property type="project" value="InterPro"/>
</dbReference>
<keyword evidence="2" id="KW-0479">Metal-binding</keyword>
<dbReference type="SMART" id="SM00906">
    <property type="entry name" value="Fungal_trans"/>
    <property type="match status" value="1"/>
</dbReference>
<proteinExistence type="predicted"/>
<feature type="compositionally biased region" description="Low complexity" evidence="6">
    <location>
        <begin position="604"/>
        <end position="614"/>
    </location>
</feature>
<dbReference type="CDD" id="cd00067">
    <property type="entry name" value="GAL4"/>
    <property type="match status" value="1"/>
</dbReference>